<reference evidence="3 4" key="1">
    <citation type="submission" date="2024-04" db="EMBL/GenBank/DDBJ databases">
        <title>Isolation and characterization of novel acetogenic strains of the genera Terrisporobacter and Acetoanaerobium.</title>
        <authorList>
            <person name="Boeer T."/>
            <person name="Schueler M.A."/>
            <person name="Lueschen A."/>
            <person name="Eysell L."/>
            <person name="Droege J."/>
            <person name="Heinemann M."/>
            <person name="Engelhardt L."/>
            <person name="Basen M."/>
            <person name="Daniel R."/>
        </authorList>
    </citation>
    <scope>NUCLEOTIDE SEQUENCE [LARGE SCALE GENOMIC DNA]</scope>
    <source>
        <strain evidence="3 4">ELB</strain>
    </source>
</reference>
<gene>
    <name evidence="3" type="ORF">TPELB_22910</name>
</gene>
<keyword evidence="4" id="KW-1185">Reference proteome</keyword>
<evidence type="ECO:0008006" key="5">
    <source>
        <dbReference type="Google" id="ProtNLM"/>
    </source>
</evidence>
<evidence type="ECO:0000313" key="4">
    <source>
        <dbReference type="Proteomes" id="UP001477947"/>
    </source>
</evidence>
<feature type="region of interest" description="Disordered" evidence="1">
    <location>
        <begin position="206"/>
        <end position="271"/>
    </location>
</feature>
<keyword evidence="2" id="KW-0732">Signal</keyword>
<name>A0ABZ3FH57_9FIRM</name>
<dbReference type="EMBL" id="CP154622">
    <property type="protein sequence ID" value="XAM41978.1"/>
    <property type="molecule type" value="Genomic_DNA"/>
</dbReference>
<protein>
    <recommendedName>
        <fullName evidence="5">Lipoprotein</fullName>
    </recommendedName>
</protein>
<evidence type="ECO:0000313" key="3">
    <source>
        <dbReference type="EMBL" id="XAM41978.1"/>
    </source>
</evidence>
<proteinExistence type="predicted"/>
<dbReference type="PROSITE" id="PS51257">
    <property type="entry name" value="PROKAR_LIPOPROTEIN"/>
    <property type="match status" value="1"/>
</dbReference>
<feature type="chain" id="PRO_5047039555" description="Lipoprotein" evidence="2">
    <location>
        <begin position="20"/>
        <end position="350"/>
    </location>
</feature>
<feature type="compositionally biased region" description="Polar residues" evidence="1">
    <location>
        <begin position="210"/>
        <end position="220"/>
    </location>
</feature>
<dbReference type="Proteomes" id="UP001477947">
    <property type="component" value="Chromosome"/>
</dbReference>
<accession>A0ABZ3FH57</accession>
<feature type="signal peptide" evidence="2">
    <location>
        <begin position="1"/>
        <end position="19"/>
    </location>
</feature>
<evidence type="ECO:0000256" key="1">
    <source>
        <dbReference type="SAM" id="MobiDB-lite"/>
    </source>
</evidence>
<sequence length="350" mass="39417">MNKKIISLIIALSLPLAFLVGCNKSKDEKFIMTEDTTALDGSVEYSAKTYKDAFYSTENYSDEYLQKEFETIVKEVTSKEDKEELVELLKSYSSSQEGSLDVVKSCFEKYGKQSGNSQDVTLDSNGMHEISTRLYKATLNATKKYYDINDFYIYYKDQLSTSSTSKDDDFENEVKMTTIKEYTIANIYKNAYNDSFISKIITSIEKPSSGDESTNGTTENVAKPETNKPVVDNNNNNNSNNNNSNSNNTNNNNNNNSNNNNSSNKDDSDDTYPEYLELSEAVKSQIYDAGVNAAIEYIGQNVSTSSSSYCREIYDALENDNPLGKNKEEGYKSFLKGFKTTLQNNNVEFK</sequence>
<organism evidence="3 4">
    <name type="scientific">Terrisporobacter petrolearius</name>
    <dbReference type="NCBI Taxonomy" id="1460447"/>
    <lineage>
        <taxon>Bacteria</taxon>
        <taxon>Bacillati</taxon>
        <taxon>Bacillota</taxon>
        <taxon>Clostridia</taxon>
        <taxon>Peptostreptococcales</taxon>
        <taxon>Peptostreptococcaceae</taxon>
        <taxon>Terrisporobacter</taxon>
    </lineage>
</organism>
<dbReference type="RefSeq" id="WP_206923625.1">
    <property type="nucleotide sequence ID" value="NZ_CP154622.1"/>
</dbReference>
<evidence type="ECO:0000256" key="2">
    <source>
        <dbReference type="SAM" id="SignalP"/>
    </source>
</evidence>
<feature type="compositionally biased region" description="Low complexity" evidence="1">
    <location>
        <begin position="233"/>
        <end position="263"/>
    </location>
</feature>